<comment type="caution">
    <text evidence="1">The sequence shown here is derived from an EMBL/GenBank/DDBJ whole genome shotgun (WGS) entry which is preliminary data.</text>
</comment>
<dbReference type="NCBIfam" id="TIGR01637">
    <property type="entry name" value="phage_arpU"/>
    <property type="match status" value="1"/>
</dbReference>
<evidence type="ECO:0000313" key="2">
    <source>
        <dbReference type="Proteomes" id="UP000776629"/>
    </source>
</evidence>
<name>A0ABS2ENZ7_9LACO</name>
<organism evidence="1 2">
    <name type="scientific">Limosilactobacillus alvi</name>
    <dbReference type="NCBI Taxonomy" id="990412"/>
    <lineage>
        <taxon>Bacteria</taxon>
        <taxon>Bacillati</taxon>
        <taxon>Bacillota</taxon>
        <taxon>Bacilli</taxon>
        <taxon>Lactobacillales</taxon>
        <taxon>Lactobacillaceae</taxon>
        <taxon>Limosilactobacillus</taxon>
    </lineage>
</organism>
<proteinExistence type="predicted"/>
<evidence type="ECO:0000313" key="1">
    <source>
        <dbReference type="EMBL" id="MBM6754164.1"/>
    </source>
</evidence>
<accession>A0ABS2ENZ7</accession>
<reference evidence="1 2" key="1">
    <citation type="journal article" date="2021" name="Sci. Rep.">
        <title>The distribution of antibiotic resistance genes in chicken gut microbiota commensals.</title>
        <authorList>
            <person name="Juricova H."/>
            <person name="Matiasovicova J."/>
            <person name="Kubasova T."/>
            <person name="Cejkova D."/>
            <person name="Rychlik I."/>
        </authorList>
    </citation>
    <scope>NUCLEOTIDE SEQUENCE [LARGE SCALE GENOMIC DNA]</scope>
    <source>
        <strain evidence="1 2">An810</strain>
    </source>
</reference>
<dbReference type="RefSeq" id="WP_204776526.1">
    <property type="nucleotide sequence ID" value="NZ_JACJJQ010000020.1"/>
</dbReference>
<dbReference type="Proteomes" id="UP000776629">
    <property type="component" value="Unassembled WGS sequence"/>
</dbReference>
<keyword evidence="2" id="KW-1185">Reference proteome</keyword>
<dbReference type="InterPro" id="IPR006524">
    <property type="entry name" value="ArpU-like"/>
</dbReference>
<sequence>MWPEIDVKATENNVKRFLLRDYPRAKRMAGKNITNLQSPSINGMPSGTPVGNPNEQRIVQRAYAQQVVIATEEAIGMCDAISQQILRMLYQKHYNDTMCFMSLHYGKSQYFNHLKPQALLQFAEAFQLGDLMVSQKNRTEIGLGSDSLP</sequence>
<protein>
    <submittedName>
        <fullName evidence="1">Transcriptional regulator</fullName>
    </submittedName>
</protein>
<dbReference type="EMBL" id="JACJJQ010000020">
    <property type="protein sequence ID" value="MBM6754164.1"/>
    <property type="molecule type" value="Genomic_DNA"/>
</dbReference>
<gene>
    <name evidence="1" type="ORF">H5993_05250</name>
</gene>